<dbReference type="PROSITE" id="PS51128">
    <property type="entry name" value="ZF_DKSA_2"/>
    <property type="match status" value="1"/>
</dbReference>
<evidence type="ECO:0000256" key="3">
    <source>
        <dbReference type="ARBA" id="ARBA00022833"/>
    </source>
</evidence>
<protein>
    <submittedName>
        <fullName evidence="6">TraR/DksA family transcriptional regulator</fullName>
    </submittedName>
</protein>
<evidence type="ECO:0000256" key="1">
    <source>
        <dbReference type="ARBA" id="ARBA00022723"/>
    </source>
</evidence>
<name>A0ABT2PAY5_9MICO</name>
<dbReference type="Gene3D" id="1.20.120.910">
    <property type="entry name" value="DksA, coiled-coil domain"/>
    <property type="match status" value="1"/>
</dbReference>
<gene>
    <name evidence="6" type="ORF">N4R40_05100</name>
</gene>
<dbReference type="InterPro" id="IPR000962">
    <property type="entry name" value="Znf_DskA_TraR"/>
</dbReference>
<dbReference type="Pfam" id="PF01258">
    <property type="entry name" value="zf-dskA_traR"/>
    <property type="match status" value="1"/>
</dbReference>
<dbReference type="RefSeq" id="WP_261606290.1">
    <property type="nucleotide sequence ID" value="NZ_JAODOR010000005.1"/>
</dbReference>
<feature type="zinc finger region" description="dksA C4-type" evidence="4">
    <location>
        <begin position="77"/>
        <end position="101"/>
    </location>
</feature>
<proteinExistence type="predicted"/>
<dbReference type="PANTHER" id="PTHR33823:SF4">
    <property type="entry name" value="GENERAL STRESS PROTEIN 16O"/>
    <property type="match status" value="1"/>
</dbReference>
<evidence type="ECO:0000313" key="7">
    <source>
        <dbReference type="Proteomes" id="UP001300496"/>
    </source>
</evidence>
<dbReference type="Proteomes" id="UP001300496">
    <property type="component" value="Unassembled WGS sequence"/>
</dbReference>
<sequence length="108" mass="11762">MSLDTAPSSAPKLNVPHVRRFLEQELREREALLREAAPNAAPHIDPVTWATSASTRRVIDQIVAALERLNAGTYGRCIRCGATIPAARLDILPYAENCVDCQRGVGTP</sequence>
<feature type="domain" description="Zinc finger DksA/TraR C4-type" evidence="5">
    <location>
        <begin position="72"/>
        <end position="104"/>
    </location>
</feature>
<organism evidence="6 7">
    <name type="scientific">Microbacterium memoriense</name>
    <dbReference type="NCBI Taxonomy" id="2978350"/>
    <lineage>
        <taxon>Bacteria</taxon>
        <taxon>Bacillati</taxon>
        <taxon>Actinomycetota</taxon>
        <taxon>Actinomycetes</taxon>
        <taxon>Micrococcales</taxon>
        <taxon>Microbacteriaceae</taxon>
        <taxon>Microbacterium</taxon>
    </lineage>
</organism>
<keyword evidence="3" id="KW-0862">Zinc</keyword>
<evidence type="ECO:0000313" key="6">
    <source>
        <dbReference type="EMBL" id="MCT9001736.1"/>
    </source>
</evidence>
<evidence type="ECO:0000256" key="2">
    <source>
        <dbReference type="ARBA" id="ARBA00022771"/>
    </source>
</evidence>
<dbReference type="SUPFAM" id="SSF57716">
    <property type="entry name" value="Glucocorticoid receptor-like (DNA-binding domain)"/>
    <property type="match status" value="1"/>
</dbReference>
<keyword evidence="1" id="KW-0479">Metal-binding</keyword>
<comment type="caution">
    <text evidence="6">The sequence shown here is derived from an EMBL/GenBank/DDBJ whole genome shotgun (WGS) entry which is preliminary data.</text>
</comment>
<evidence type="ECO:0000259" key="5">
    <source>
        <dbReference type="Pfam" id="PF01258"/>
    </source>
</evidence>
<evidence type="ECO:0000256" key="4">
    <source>
        <dbReference type="PROSITE-ProRule" id="PRU00510"/>
    </source>
</evidence>
<accession>A0ABT2PAY5</accession>
<keyword evidence="2" id="KW-0863">Zinc-finger</keyword>
<dbReference type="PANTHER" id="PTHR33823">
    <property type="entry name" value="RNA POLYMERASE-BINDING TRANSCRIPTION FACTOR DKSA-RELATED"/>
    <property type="match status" value="1"/>
</dbReference>
<dbReference type="EMBL" id="JAODOR010000005">
    <property type="protein sequence ID" value="MCT9001736.1"/>
    <property type="molecule type" value="Genomic_DNA"/>
</dbReference>
<reference evidence="6 7" key="1">
    <citation type="journal article" date="2024" name="Int. J. Syst. Evol. Microbiol.">
        <title>Microbacterium memoriense sp. nov., a member of the Actinomycetota from marine beach sediment of the north coast of Portugal.</title>
        <authorList>
            <person name="Santos J.D.N.D."/>
            <person name="Klimek D."/>
            <person name="Calusinska M."/>
            <person name="Lobo-da-Cunha A."/>
            <person name="Catita J."/>
            <person name="Goncalves H."/>
            <person name="Gonzalez I."/>
            <person name="Lage O.M."/>
        </authorList>
    </citation>
    <scope>NUCLEOTIDE SEQUENCE [LARGE SCALE GENOMIC DNA]</scope>
    <source>
        <strain evidence="6 7">PMIC_1C1B</strain>
    </source>
</reference>
<keyword evidence="7" id="KW-1185">Reference proteome</keyword>